<dbReference type="Gene3D" id="1.10.10.2840">
    <property type="entry name" value="PucR C-terminal helix-turn-helix domain"/>
    <property type="match status" value="1"/>
</dbReference>
<dbReference type="SUPFAM" id="SSF55781">
    <property type="entry name" value="GAF domain-like"/>
    <property type="match status" value="1"/>
</dbReference>
<dbReference type="RefSeq" id="WP_149400035.1">
    <property type="nucleotide sequence ID" value="NZ_BIXY01000004.1"/>
</dbReference>
<dbReference type="InterPro" id="IPR051448">
    <property type="entry name" value="CdaR-like_regulators"/>
</dbReference>
<sequence length="489" mass="55716">MEIHALAQEGRSERPFRQKIIPLHHQLLAEKQSIGWQQLLFQFVHTLTLPLKLPALLQLLSEQVAQAFELERCVVLLRGQADVIDTVLYVYADYPAASGVTNQVQCVCIDAAIWEYTHTFALQDELSYQIQGEARELNPLQYDAEQIYWSLPLWVENECLGILQCYTHSGCVHSQNEQFLLHTIASQMALALKHRLILEADALTPNDLVASFVDGLLAGKPETEAYIQRQAYSLGFDLLAPHLVALVELSEGNNDVSERIHLPQAENRELLIQRALPWIKQSMLIMYPTMLLVERDNGLICLLPCDIAALPQDIHSRLEPLIQTIQQECHVTMLVGMGNSCQKFSDYAQSYQEAYEAAQIGSCLRTELHCTHFGELGAYRYLYPFAQQQSLMDQYQECIMTILKYDLRKKTNLLDTLEVYLECGGNIARTATLLHLHRNTLLQRISRIQKLCPFDIDHDHASLRLPLLLALKVQRLRAHQLHHSASVHA</sequence>
<dbReference type="EMBL" id="BIXY01000004">
    <property type="protein sequence ID" value="GCF06987.1"/>
    <property type="molecule type" value="Genomic_DNA"/>
</dbReference>
<dbReference type="Gene3D" id="3.30.450.40">
    <property type="match status" value="1"/>
</dbReference>
<dbReference type="InterPro" id="IPR025736">
    <property type="entry name" value="PucR_C-HTH_dom"/>
</dbReference>
<evidence type="ECO:0000259" key="2">
    <source>
        <dbReference type="SMART" id="SM00065"/>
    </source>
</evidence>
<evidence type="ECO:0000256" key="1">
    <source>
        <dbReference type="ARBA" id="ARBA00006754"/>
    </source>
</evidence>
<keyword evidence="4" id="KW-1185">Reference proteome</keyword>
<evidence type="ECO:0000313" key="3">
    <source>
        <dbReference type="EMBL" id="GCF06987.1"/>
    </source>
</evidence>
<proteinExistence type="inferred from homology"/>
<dbReference type="InterPro" id="IPR041522">
    <property type="entry name" value="CdaR_GGDEF"/>
</dbReference>
<dbReference type="Pfam" id="PF01590">
    <property type="entry name" value="GAF"/>
    <property type="match status" value="1"/>
</dbReference>
<evidence type="ECO:0000313" key="4">
    <source>
        <dbReference type="Proteomes" id="UP000322530"/>
    </source>
</evidence>
<dbReference type="InterPro" id="IPR042070">
    <property type="entry name" value="PucR_C-HTH_sf"/>
</dbReference>
<organism evidence="3 4">
    <name type="scientific">Dictyobacter arantiisoli</name>
    <dbReference type="NCBI Taxonomy" id="2014874"/>
    <lineage>
        <taxon>Bacteria</taxon>
        <taxon>Bacillati</taxon>
        <taxon>Chloroflexota</taxon>
        <taxon>Ktedonobacteria</taxon>
        <taxon>Ktedonobacterales</taxon>
        <taxon>Dictyobacteraceae</taxon>
        <taxon>Dictyobacter</taxon>
    </lineage>
</organism>
<dbReference type="Proteomes" id="UP000322530">
    <property type="component" value="Unassembled WGS sequence"/>
</dbReference>
<dbReference type="InterPro" id="IPR029016">
    <property type="entry name" value="GAF-like_dom_sf"/>
</dbReference>
<protein>
    <recommendedName>
        <fullName evidence="2">GAF domain-containing protein</fullName>
    </recommendedName>
</protein>
<dbReference type="PANTHER" id="PTHR33744">
    <property type="entry name" value="CARBOHYDRATE DIACID REGULATOR"/>
    <property type="match status" value="1"/>
</dbReference>
<name>A0A5A5T6J6_9CHLR</name>
<reference evidence="3 4" key="1">
    <citation type="submission" date="2019-01" db="EMBL/GenBank/DDBJ databases">
        <title>Draft genome sequence of Dictyobacter sp. Uno17.</title>
        <authorList>
            <person name="Wang C.M."/>
            <person name="Zheng Y."/>
            <person name="Sakai Y."/>
            <person name="Abe K."/>
            <person name="Yokota A."/>
            <person name="Yabe S."/>
        </authorList>
    </citation>
    <scope>NUCLEOTIDE SEQUENCE [LARGE SCALE GENOMIC DNA]</scope>
    <source>
        <strain evidence="3 4">Uno17</strain>
    </source>
</reference>
<accession>A0A5A5T6J6</accession>
<gene>
    <name evidence="3" type="ORF">KDI_05510</name>
</gene>
<feature type="domain" description="GAF" evidence="2">
    <location>
        <begin position="52"/>
        <end position="202"/>
    </location>
</feature>
<dbReference type="Pfam" id="PF13556">
    <property type="entry name" value="HTH_30"/>
    <property type="match status" value="1"/>
</dbReference>
<dbReference type="Pfam" id="PF17853">
    <property type="entry name" value="GGDEF_2"/>
    <property type="match status" value="1"/>
</dbReference>
<dbReference type="AlphaFoldDB" id="A0A5A5T6J6"/>
<comment type="similarity">
    <text evidence="1">Belongs to the CdaR family.</text>
</comment>
<dbReference type="InterPro" id="IPR003018">
    <property type="entry name" value="GAF"/>
</dbReference>
<comment type="caution">
    <text evidence="3">The sequence shown here is derived from an EMBL/GenBank/DDBJ whole genome shotgun (WGS) entry which is preliminary data.</text>
</comment>
<dbReference type="SMART" id="SM00065">
    <property type="entry name" value="GAF"/>
    <property type="match status" value="1"/>
</dbReference>
<dbReference type="PANTHER" id="PTHR33744:SF1">
    <property type="entry name" value="DNA-BINDING TRANSCRIPTIONAL ACTIVATOR ADER"/>
    <property type="match status" value="1"/>
</dbReference>
<dbReference type="OrthoDB" id="143422at2"/>